<dbReference type="STRING" id="984486.A0A1E3QNZ9"/>
<dbReference type="PROSITE" id="PS50048">
    <property type="entry name" value="ZN2_CY6_FUNGAL_2"/>
    <property type="match status" value="1"/>
</dbReference>
<dbReference type="InterPro" id="IPR051089">
    <property type="entry name" value="prtT"/>
</dbReference>
<evidence type="ECO:0000313" key="7">
    <source>
        <dbReference type="EMBL" id="ODQ79401.1"/>
    </source>
</evidence>
<keyword evidence="4" id="KW-0804">Transcription</keyword>
<evidence type="ECO:0000256" key="2">
    <source>
        <dbReference type="ARBA" id="ARBA00023015"/>
    </source>
</evidence>
<evidence type="ECO:0000256" key="4">
    <source>
        <dbReference type="ARBA" id="ARBA00023163"/>
    </source>
</evidence>
<dbReference type="InterPro" id="IPR001138">
    <property type="entry name" value="Zn2Cys6_DnaBD"/>
</dbReference>
<keyword evidence="8" id="KW-1185">Reference proteome</keyword>
<dbReference type="Proteomes" id="UP000094336">
    <property type="component" value="Unassembled WGS sequence"/>
</dbReference>
<dbReference type="PANTHER" id="PTHR31845:SF19">
    <property type="entry name" value="TRANSCRIPTION FACTOR DOMAIN-CONTAINING PROTEIN"/>
    <property type="match status" value="1"/>
</dbReference>
<evidence type="ECO:0000313" key="8">
    <source>
        <dbReference type="Proteomes" id="UP000094336"/>
    </source>
</evidence>
<dbReference type="OrthoDB" id="4060227at2759"/>
<evidence type="ECO:0000259" key="6">
    <source>
        <dbReference type="PROSITE" id="PS50048"/>
    </source>
</evidence>
<dbReference type="InterPro" id="IPR036864">
    <property type="entry name" value="Zn2-C6_fun-type_DNA-bd_sf"/>
</dbReference>
<dbReference type="EMBL" id="KV454432">
    <property type="protein sequence ID" value="ODQ79401.1"/>
    <property type="molecule type" value="Genomic_DNA"/>
</dbReference>
<dbReference type="Pfam" id="PF00172">
    <property type="entry name" value="Zn_clus"/>
    <property type="match status" value="1"/>
</dbReference>
<dbReference type="Gene3D" id="4.10.240.10">
    <property type="entry name" value="Zn(2)-C6 fungal-type DNA-binding domain"/>
    <property type="match status" value="1"/>
</dbReference>
<reference evidence="8" key="1">
    <citation type="submission" date="2016-05" db="EMBL/GenBank/DDBJ databases">
        <title>Comparative genomics of biotechnologically important yeasts.</title>
        <authorList>
            <consortium name="DOE Joint Genome Institute"/>
            <person name="Riley R."/>
            <person name="Haridas S."/>
            <person name="Wolfe K.H."/>
            <person name="Lopes M.R."/>
            <person name="Hittinger C.T."/>
            <person name="Goker M."/>
            <person name="Salamov A."/>
            <person name="Wisecaver J."/>
            <person name="Long T.M."/>
            <person name="Aerts A.L."/>
            <person name="Barry K."/>
            <person name="Choi C."/>
            <person name="Clum A."/>
            <person name="Coughlan A.Y."/>
            <person name="Deshpande S."/>
            <person name="Douglass A.P."/>
            <person name="Hanson S.J."/>
            <person name="Klenk H.-P."/>
            <person name="Labutti K."/>
            <person name="Lapidus A."/>
            <person name="Lindquist E."/>
            <person name="Lipzen A."/>
            <person name="Meier-Kolthoff J.P."/>
            <person name="Ohm R.A."/>
            <person name="Otillar R.P."/>
            <person name="Pangilinan J."/>
            <person name="Peng Y."/>
            <person name="Rokas A."/>
            <person name="Rosa C.A."/>
            <person name="Scheuner C."/>
            <person name="Sibirny A.A."/>
            <person name="Slot J.C."/>
            <person name="Stielow J.B."/>
            <person name="Sun H."/>
            <person name="Kurtzman C.P."/>
            <person name="Blackwell M."/>
            <person name="Grigoriev I.V."/>
            <person name="Jeffries T.W."/>
        </authorList>
    </citation>
    <scope>NUCLEOTIDE SEQUENCE [LARGE SCALE GENOMIC DNA]</scope>
    <source>
        <strain evidence="8">NRRL Y-12698</strain>
    </source>
</reference>
<accession>A0A1E3QNZ9</accession>
<keyword evidence="3" id="KW-0238">DNA-binding</keyword>
<dbReference type="GeneID" id="30146872"/>
<dbReference type="GO" id="GO:0005634">
    <property type="term" value="C:nucleus"/>
    <property type="evidence" value="ECO:0007669"/>
    <property type="project" value="UniProtKB-SubCell"/>
</dbReference>
<sequence>MSKKIPERRTKPCQHCKKSKVKCVYADTLPCERCLKNKLECSFDGPISDSHGVNLPLISNLSLPLLPHTFHFPSTLLPPVKTPTPVQMQGQPSLVLMSNQNLILIPTQRNLVLIPTQQNPGLKSNQVQPNLISLPPSRNSSLPSSRNHSIQNHLPHIPVPLTTPHPTPLPNSLPNSLQHALPSQRVPAYDSDVWKHEVERKLDTFNDKIDDLVGIIRLQQQQMALFQAEQQRISLETVDQPRLSPKRRLEPQPTLTEEEEASIDTLFSKFSAMNKKKRKISNGNAIKADVDLEPGLLKLLEAQELFTFFDKHITPQLFGFQIRNYAGRTAILDTWDSCPLLIVSICYIASIHHPSLSSRSCGLLAKLEILAGRLMYEMPTLEVNIFDTILALCLSSFWLSQKRMFVGIALQLANLMELNVNTTDGGTSFPGISKILPGKRLNGARITKKDKLKLWYLLYILDGHQSLMTHKQPLIDSNDLTLMGSQNLLLSSTETQIEENTTENTRVEASDAYFDLRLVSQVEYNQAIHSIFTKKGRTSWNHLLDPAKFGFPARSNLDLDAWMVKWTVDLKSNSSGHVWSSKSTLLYYHFAKMYINSPDFQEETSPNPDTLLKADDSDDEEDMLIGFNSGISKETASELGEHISLSSAKLVINTVCGDKDILTALKYVPVHIYVMVYYAASLLLNPSAEQKEKLILSETEQQEYFQSLKSIKLLLKVMEQNQPVDEALGKQLVDTLQDLFNNRMVELEKQLMDHANSAKVEEIISDNDFSDHDVKLKIVAWPGYDHGHP</sequence>
<dbReference type="GO" id="GO:0000981">
    <property type="term" value="F:DNA-binding transcription factor activity, RNA polymerase II-specific"/>
    <property type="evidence" value="ECO:0007669"/>
    <property type="project" value="InterPro"/>
</dbReference>
<gene>
    <name evidence="7" type="ORF">BABINDRAFT_161804</name>
</gene>
<dbReference type="PROSITE" id="PS00463">
    <property type="entry name" value="ZN2_CY6_FUNGAL_1"/>
    <property type="match status" value="1"/>
</dbReference>
<protein>
    <recommendedName>
        <fullName evidence="6">Zn(2)-C6 fungal-type domain-containing protein</fullName>
    </recommendedName>
</protein>
<dbReference type="CDD" id="cd12148">
    <property type="entry name" value="fungal_TF_MHR"/>
    <property type="match status" value="1"/>
</dbReference>
<evidence type="ECO:0000256" key="5">
    <source>
        <dbReference type="ARBA" id="ARBA00023242"/>
    </source>
</evidence>
<evidence type="ECO:0000256" key="3">
    <source>
        <dbReference type="ARBA" id="ARBA00023125"/>
    </source>
</evidence>
<dbReference type="AlphaFoldDB" id="A0A1E3QNZ9"/>
<dbReference type="SMART" id="SM00066">
    <property type="entry name" value="GAL4"/>
    <property type="match status" value="1"/>
</dbReference>
<dbReference type="GO" id="GO:0000976">
    <property type="term" value="F:transcription cis-regulatory region binding"/>
    <property type="evidence" value="ECO:0007669"/>
    <property type="project" value="TreeGrafter"/>
</dbReference>
<dbReference type="GO" id="GO:0008270">
    <property type="term" value="F:zinc ion binding"/>
    <property type="evidence" value="ECO:0007669"/>
    <property type="project" value="InterPro"/>
</dbReference>
<proteinExistence type="predicted"/>
<dbReference type="PANTHER" id="PTHR31845">
    <property type="entry name" value="FINGER DOMAIN PROTEIN, PUTATIVE-RELATED"/>
    <property type="match status" value="1"/>
</dbReference>
<feature type="domain" description="Zn(2)-C6 fungal-type" evidence="6">
    <location>
        <begin position="12"/>
        <end position="43"/>
    </location>
</feature>
<dbReference type="CDD" id="cd00067">
    <property type="entry name" value="GAL4"/>
    <property type="match status" value="1"/>
</dbReference>
<comment type="subcellular location">
    <subcellularLocation>
        <location evidence="1">Nucleus</location>
    </subcellularLocation>
</comment>
<organism evidence="7 8">
    <name type="scientific">Babjeviella inositovora NRRL Y-12698</name>
    <dbReference type="NCBI Taxonomy" id="984486"/>
    <lineage>
        <taxon>Eukaryota</taxon>
        <taxon>Fungi</taxon>
        <taxon>Dikarya</taxon>
        <taxon>Ascomycota</taxon>
        <taxon>Saccharomycotina</taxon>
        <taxon>Pichiomycetes</taxon>
        <taxon>Serinales incertae sedis</taxon>
        <taxon>Babjeviella</taxon>
    </lineage>
</organism>
<keyword evidence="2" id="KW-0805">Transcription regulation</keyword>
<name>A0A1E3QNZ9_9ASCO</name>
<dbReference type="SUPFAM" id="SSF57701">
    <property type="entry name" value="Zn2/Cys6 DNA-binding domain"/>
    <property type="match status" value="1"/>
</dbReference>
<dbReference type="RefSeq" id="XP_018984729.1">
    <property type="nucleotide sequence ID" value="XM_019129019.1"/>
</dbReference>
<keyword evidence="5" id="KW-0539">Nucleus</keyword>
<evidence type="ECO:0000256" key="1">
    <source>
        <dbReference type="ARBA" id="ARBA00004123"/>
    </source>
</evidence>